<dbReference type="STRING" id="1121298.SAMN05444401_2085"/>
<dbReference type="Proteomes" id="UP000184080">
    <property type="component" value="Unassembled WGS sequence"/>
</dbReference>
<organism evidence="8 9">
    <name type="scientific">Clostridium amylolyticum</name>
    <dbReference type="NCBI Taxonomy" id="1121298"/>
    <lineage>
        <taxon>Bacteria</taxon>
        <taxon>Bacillati</taxon>
        <taxon>Bacillota</taxon>
        <taxon>Clostridia</taxon>
        <taxon>Eubacteriales</taxon>
        <taxon>Clostridiaceae</taxon>
        <taxon>Clostridium</taxon>
    </lineage>
</organism>
<dbReference type="Pfam" id="PF00825">
    <property type="entry name" value="Ribonuclease_P"/>
    <property type="match status" value="1"/>
</dbReference>
<comment type="similarity">
    <text evidence="6">Belongs to the RnpA family.</text>
</comment>
<dbReference type="GO" id="GO:0000049">
    <property type="term" value="F:tRNA binding"/>
    <property type="evidence" value="ECO:0007669"/>
    <property type="project" value="UniProtKB-UniRule"/>
</dbReference>
<dbReference type="OrthoDB" id="9810867at2"/>
<evidence type="ECO:0000313" key="8">
    <source>
        <dbReference type="EMBL" id="SHJ01578.1"/>
    </source>
</evidence>
<dbReference type="NCBIfam" id="TIGR00188">
    <property type="entry name" value="rnpA"/>
    <property type="match status" value="1"/>
</dbReference>
<dbReference type="PANTHER" id="PTHR33992">
    <property type="entry name" value="RIBONUCLEASE P PROTEIN COMPONENT"/>
    <property type="match status" value="1"/>
</dbReference>
<evidence type="ECO:0000256" key="3">
    <source>
        <dbReference type="ARBA" id="ARBA00022759"/>
    </source>
</evidence>
<dbReference type="InterPro" id="IPR020568">
    <property type="entry name" value="Ribosomal_Su5_D2-typ_SF"/>
</dbReference>
<name>A0A1M6FV78_9CLOT</name>
<dbReference type="GO" id="GO:0030677">
    <property type="term" value="C:ribonuclease P complex"/>
    <property type="evidence" value="ECO:0007669"/>
    <property type="project" value="TreeGrafter"/>
</dbReference>
<dbReference type="GO" id="GO:0001682">
    <property type="term" value="P:tRNA 5'-leader removal"/>
    <property type="evidence" value="ECO:0007669"/>
    <property type="project" value="UniProtKB-UniRule"/>
</dbReference>
<dbReference type="InterPro" id="IPR014721">
    <property type="entry name" value="Ribsml_uS5_D2-typ_fold_subgr"/>
</dbReference>
<dbReference type="PANTHER" id="PTHR33992:SF1">
    <property type="entry name" value="RIBONUCLEASE P PROTEIN COMPONENT"/>
    <property type="match status" value="1"/>
</dbReference>
<comment type="function">
    <text evidence="6">RNaseP catalyzes the removal of the 5'-leader sequence from pre-tRNA to produce the mature 5'-terminus. It can also cleave other RNA substrates such as 4.5S RNA. The protein component plays an auxiliary but essential role in vivo by binding to the 5'-leader sequence and broadening the substrate specificity of the ribozyme.</text>
</comment>
<evidence type="ECO:0000256" key="1">
    <source>
        <dbReference type="ARBA" id="ARBA00022694"/>
    </source>
</evidence>
<evidence type="ECO:0000313" key="9">
    <source>
        <dbReference type="Proteomes" id="UP000184080"/>
    </source>
</evidence>
<dbReference type="EMBL" id="FQZO01000002">
    <property type="protein sequence ID" value="SHJ01578.1"/>
    <property type="molecule type" value="Genomic_DNA"/>
</dbReference>
<comment type="subunit">
    <text evidence="6">Consists of a catalytic RNA component (M1 or rnpB) and a protein subunit.</text>
</comment>
<keyword evidence="2 6" id="KW-0540">Nuclease</keyword>
<accession>A0A1M6FV78</accession>
<keyword evidence="1 6" id="KW-0819">tRNA processing</keyword>
<dbReference type="EC" id="3.1.26.5" evidence="6 7"/>
<keyword evidence="4 6" id="KW-0378">Hydrolase</keyword>
<dbReference type="GO" id="GO:0004526">
    <property type="term" value="F:ribonuclease P activity"/>
    <property type="evidence" value="ECO:0007669"/>
    <property type="project" value="UniProtKB-UniRule"/>
</dbReference>
<evidence type="ECO:0000256" key="2">
    <source>
        <dbReference type="ARBA" id="ARBA00022722"/>
    </source>
</evidence>
<evidence type="ECO:0000256" key="6">
    <source>
        <dbReference type="HAMAP-Rule" id="MF_00227"/>
    </source>
</evidence>
<comment type="catalytic activity">
    <reaction evidence="6">
        <text>Endonucleolytic cleavage of RNA, removing 5'-extranucleotides from tRNA precursor.</text>
        <dbReference type="EC" id="3.1.26.5"/>
    </reaction>
</comment>
<keyword evidence="9" id="KW-1185">Reference proteome</keyword>
<dbReference type="GO" id="GO:0042781">
    <property type="term" value="F:3'-tRNA processing endoribonuclease activity"/>
    <property type="evidence" value="ECO:0007669"/>
    <property type="project" value="TreeGrafter"/>
</dbReference>
<protein>
    <recommendedName>
        <fullName evidence="6 7">Ribonuclease P protein component</fullName>
        <shortName evidence="6">RNase P protein</shortName>
        <shortName evidence="6">RNaseP protein</shortName>
        <ecNumber evidence="6 7">3.1.26.5</ecNumber>
    </recommendedName>
    <alternativeName>
        <fullName evidence="6">Protein C5</fullName>
    </alternativeName>
</protein>
<dbReference type="InterPro" id="IPR000100">
    <property type="entry name" value="RNase_P"/>
</dbReference>
<dbReference type="SUPFAM" id="SSF54211">
    <property type="entry name" value="Ribosomal protein S5 domain 2-like"/>
    <property type="match status" value="1"/>
</dbReference>
<dbReference type="RefSeq" id="WP_073006163.1">
    <property type="nucleotide sequence ID" value="NZ_FQZO01000002.1"/>
</dbReference>
<dbReference type="Gene3D" id="3.30.230.10">
    <property type="match status" value="1"/>
</dbReference>
<gene>
    <name evidence="6" type="primary">rnpA</name>
    <name evidence="8" type="ORF">SAMN05444401_2085</name>
</gene>
<sequence>MKQYKLRKNLEFRLVYRRGRSFSNNILVLYIMKNRRNRDEHQGDYNRVGISVSKKVGKSVVRSRVKRLISESYRLKNKCLKNGYDFVFVARSAASSSSYHEVEEAMTNLFKKAGLYINEKNTNCID</sequence>
<keyword evidence="3 6" id="KW-0255">Endonuclease</keyword>
<evidence type="ECO:0000256" key="5">
    <source>
        <dbReference type="ARBA" id="ARBA00022884"/>
    </source>
</evidence>
<reference evidence="8 9" key="1">
    <citation type="submission" date="2016-11" db="EMBL/GenBank/DDBJ databases">
        <authorList>
            <person name="Jaros S."/>
            <person name="Januszkiewicz K."/>
            <person name="Wedrychowicz H."/>
        </authorList>
    </citation>
    <scope>NUCLEOTIDE SEQUENCE [LARGE SCALE GENOMIC DNA]</scope>
    <source>
        <strain evidence="8 9">DSM 21864</strain>
    </source>
</reference>
<dbReference type="AlphaFoldDB" id="A0A1M6FV78"/>
<dbReference type="HAMAP" id="MF_00227">
    <property type="entry name" value="RNase_P"/>
    <property type="match status" value="1"/>
</dbReference>
<evidence type="ECO:0000256" key="4">
    <source>
        <dbReference type="ARBA" id="ARBA00022801"/>
    </source>
</evidence>
<proteinExistence type="inferred from homology"/>
<keyword evidence="5 6" id="KW-0694">RNA-binding</keyword>
<evidence type="ECO:0000256" key="7">
    <source>
        <dbReference type="NCBIfam" id="TIGR00188"/>
    </source>
</evidence>